<gene>
    <name evidence="8" type="ORF">EDI28_07935</name>
</gene>
<dbReference type="SMART" id="SM00342">
    <property type="entry name" value="HTH_ARAC"/>
    <property type="match status" value="1"/>
</dbReference>
<dbReference type="InterPro" id="IPR014710">
    <property type="entry name" value="RmlC-like_jellyroll"/>
</dbReference>
<organism evidence="8 9">
    <name type="scientific">Photobacterium chitinilyticum</name>
    <dbReference type="NCBI Taxonomy" id="2485123"/>
    <lineage>
        <taxon>Bacteria</taxon>
        <taxon>Pseudomonadati</taxon>
        <taxon>Pseudomonadota</taxon>
        <taxon>Gammaproteobacteria</taxon>
        <taxon>Vibrionales</taxon>
        <taxon>Vibrionaceae</taxon>
        <taxon>Photobacterium</taxon>
    </lineage>
</organism>
<accession>A0A3S4TN37</accession>
<protein>
    <submittedName>
        <fullName evidence="8">AraC family transcriptional regulator</fullName>
    </submittedName>
</protein>
<evidence type="ECO:0000256" key="6">
    <source>
        <dbReference type="SAM" id="MobiDB-lite"/>
    </source>
</evidence>
<dbReference type="EMBL" id="RJLM01000002">
    <property type="protein sequence ID" value="RWX56203.1"/>
    <property type="molecule type" value="Genomic_DNA"/>
</dbReference>
<keyword evidence="2" id="KW-0805">Transcription regulation</keyword>
<dbReference type="InterPro" id="IPR009057">
    <property type="entry name" value="Homeodomain-like_sf"/>
</dbReference>
<evidence type="ECO:0000256" key="3">
    <source>
        <dbReference type="ARBA" id="ARBA00023125"/>
    </source>
</evidence>
<dbReference type="SUPFAM" id="SSF51182">
    <property type="entry name" value="RmlC-like cupins"/>
    <property type="match status" value="1"/>
</dbReference>
<reference evidence="8 9" key="1">
    <citation type="submission" date="2018-11" db="EMBL/GenBank/DDBJ databases">
        <title>Photobacterium sp. BEI247 sp. nov., a marine bacterium isolated from Yongle Blue Hole in the South China Sea.</title>
        <authorList>
            <person name="Wang X."/>
        </authorList>
    </citation>
    <scope>NUCLEOTIDE SEQUENCE [LARGE SCALE GENOMIC DNA]</scope>
    <source>
        <strain evidence="9">BEI247</strain>
    </source>
</reference>
<dbReference type="GO" id="GO:0003700">
    <property type="term" value="F:DNA-binding transcription factor activity"/>
    <property type="evidence" value="ECO:0007669"/>
    <property type="project" value="InterPro"/>
</dbReference>
<keyword evidence="9" id="KW-1185">Reference proteome</keyword>
<dbReference type="Pfam" id="PF12833">
    <property type="entry name" value="HTH_18"/>
    <property type="match status" value="1"/>
</dbReference>
<evidence type="ECO:0000259" key="7">
    <source>
        <dbReference type="PROSITE" id="PS01124"/>
    </source>
</evidence>
<dbReference type="CDD" id="cd06124">
    <property type="entry name" value="cupin_NimR-like_N"/>
    <property type="match status" value="1"/>
</dbReference>
<proteinExistence type="predicted"/>
<keyword evidence="4" id="KW-0010">Activator</keyword>
<evidence type="ECO:0000313" key="9">
    <source>
        <dbReference type="Proteomes" id="UP000287563"/>
    </source>
</evidence>
<dbReference type="PROSITE" id="PS01124">
    <property type="entry name" value="HTH_ARAC_FAMILY_2"/>
    <property type="match status" value="1"/>
</dbReference>
<dbReference type="InterPro" id="IPR003313">
    <property type="entry name" value="AraC-bd"/>
</dbReference>
<dbReference type="GO" id="GO:0043565">
    <property type="term" value="F:sequence-specific DNA binding"/>
    <property type="evidence" value="ECO:0007669"/>
    <property type="project" value="InterPro"/>
</dbReference>
<dbReference type="InterPro" id="IPR020449">
    <property type="entry name" value="Tscrpt_reg_AraC-type_HTH"/>
</dbReference>
<sequence length="274" mass="30872">MGQVMSPKRQGEEKAGLSHISSNEQITNAGDKRVLARQVDMPPGHKGSFHSHTWYQLMYSSEGVLNVDVSDQAMVVPPQRAVWLPPECTHRAFAPSGAKFRSLYFRPDQVGYLGHACKVFNITNLTRELILAVVARCDVDAQWQQPDFNLLTVLLDQLSAQPQVSLSLLMPQDPRLDVLVKTLQLSPENDLSMQLWASKLGVSSRTLTRIFLSETGMGFREWRQRQRLLHSLTLLEQGKPVTQVALDVGYNSPSAFSHAFQQFFDCSPRDYFAK</sequence>
<dbReference type="OrthoDB" id="5949386at2"/>
<comment type="caution">
    <text evidence="8">The sequence shown here is derived from an EMBL/GenBank/DDBJ whole genome shotgun (WGS) entry which is preliminary data.</text>
</comment>
<evidence type="ECO:0000256" key="1">
    <source>
        <dbReference type="ARBA" id="ARBA00022491"/>
    </source>
</evidence>
<evidence type="ECO:0000256" key="5">
    <source>
        <dbReference type="ARBA" id="ARBA00023163"/>
    </source>
</evidence>
<dbReference type="InterPro" id="IPR011051">
    <property type="entry name" value="RmlC_Cupin_sf"/>
</dbReference>
<dbReference type="AlphaFoldDB" id="A0A3S4TN37"/>
<name>A0A3S4TN37_9GAMM</name>
<keyword evidence="5" id="KW-0804">Transcription</keyword>
<dbReference type="InterPro" id="IPR018060">
    <property type="entry name" value="HTH_AraC"/>
</dbReference>
<dbReference type="InterPro" id="IPR018062">
    <property type="entry name" value="HTH_AraC-typ_CS"/>
</dbReference>
<dbReference type="SUPFAM" id="SSF46689">
    <property type="entry name" value="Homeodomain-like"/>
    <property type="match status" value="2"/>
</dbReference>
<dbReference type="PRINTS" id="PR00032">
    <property type="entry name" value="HTHARAC"/>
</dbReference>
<dbReference type="Pfam" id="PF02311">
    <property type="entry name" value="AraC_binding"/>
    <property type="match status" value="1"/>
</dbReference>
<dbReference type="FunFam" id="1.10.10.60:FF:000132">
    <property type="entry name" value="AraC family transcriptional regulator"/>
    <property type="match status" value="1"/>
</dbReference>
<dbReference type="PROSITE" id="PS00041">
    <property type="entry name" value="HTH_ARAC_FAMILY_1"/>
    <property type="match status" value="1"/>
</dbReference>
<dbReference type="Proteomes" id="UP000287563">
    <property type="component" value="Unassembled WGS sequence"/>
</dbReference>
<keyword evidence="3" id="KW-0238">DNA-binding</keyword>
<feature type="domain" description="HTH araC/xylS-type" evidence="7">
    <location>
        <begin position="177"/>
        <end position="274"/>
    </location>
</feature>
<evidence type="ECO:0000256" key="4">
    <source>
        <dbReference type="ARBA" id="ARBA00023159"/>
    </source>
</evidence>
<keyword evidence="1" id="KW-0678">Repressor</keyword>
<evidence type="ECO:0000313" key="8">
    <source>
        <dbReference type="EMBL" id="RWX56203.1"/>
    </source>
</evidence>
<dbReference type="PANTHER" id="PTHR11019">
    <property type="entry name" value="HTH-TYPE TRANSCRIPTIONAL REGULATOR NIMR"/>
    <property type="match status" value="1"/>
</dbReference>
<feature type="region of interest" description="Disordered" evidence="6">
    <location>
        <begin position="1"/>
        <end position="23"/>
    </location>
</feature>
<evidence type="ECO:0000256" key="2">
    <source>
        <dbReference type="ARBA" id="ARBA00023015"/>
    </source>
</evidence>
<dbReference type="Gene3D" id="2.60.120.10">
    <property type="entry name" value="Jelly Rolls"/>
    <property type="match status" value="1"/>
</dbReference>
<dbReference type="Gene3D" id="1.10.10.60">
    <property type="entry name" value="Homeodomain-like"/>
    <property type="match status" value="1"/>
</dbReference>
<dbReference type="PANTHER" id="PTHR11019:SF159">
    <property type="entry name" value="TRANSCRIPTIONAL REGULATOR-RELATED"/>
    <property type="match status" value="1"/>
</dbReference>